<evidence type="ECO:0000256" key="2">
    <source>
        <dbReference type="ARBA" id="ARBA00022614"/>
    </source>
</evidence>
<keyword evidence="4" id="KW-0547">Nucleotide-binding</keyword>
<dbReference type="PANTHER" id="PTHR23155:SF1193">
    <property type="entry name" value="DISEASE RESISTANCE PROTEIN RPP13-RELATED"/>
    <property type="match status" value="1"/>
</dbReference>
<dbReference type="Gene3D" id="3.40.50.300">
    <property type="entry name" value="P-loop containing nucleotide triphosphate hydrolases"/>
    <property type="match status" value="1"/>
</dbReference>
<feature type="domain" description="Disease resistance N-terminal" evidence="7">
    <location>
        <begin position="5"/>
        <end position="88"/>
    </location>
</feature>
<evidence type="ECO:0000256" key="4">
    <source>
        <dbReference type="ARBA" id="ARBA00022741"/>
    </source>
</evidence>
<dbReference type="SUPFAM" id="SSF52540">
    <property type="entry name" value="P-loop containing nucleoside triphosphate hydrolases"/>
    <property type="match status" value="1"/>
</dbReference>
<keyword evidence="5" id="KW-0611">Plant defense</keyword>
<dbReference type="Gene3D" id="3.80.10.10">
    <property type="entry name" value="Ribonuclease Inhibitor"/>
    <property type="match status" value="2"/>
</dbReference>
<dbReference type="InterPro" id="IPR036388">
    <property type="entry name" value="WH-like_DNA-bd_sf"/>
</dbReference>
<dbReference type="InterPro" id="IPR055414">
    <property type="entry name" value="LRR_R13L4/SHOC2-like"/>
</dbReference>
<dbReference type="FunFam" id="1.10.10.10:FF:000322">
    <property type="entry name" value="Probable disease resistance protein At1g63360"/>
    <property type="match status" value="1"/>
</dbReference>
<feature type="domain" description="Disease resistance protein winged helix" evidence="8">
    <location>
        <begin position="419"/>
        <end position="490"/>
    </location>
</feature>
<dbReference type="InterPro" id="IPR044974">
    <property type="entry name" value="Disease_R_plants"/>
</dbReference>
<keyword evidence="11" id="KW-1185">Reference proteome</keyword>
<comment type="caution">
    <text evidence="10">The sequence shown here is derived from an EMBL/GenBank/DDBJ whole genome shotgun (WGS) entry which is preliminary data.</text>
</comment>
<dbReference type="GO" id="GO:0042742">
    <property type="term" value="P:defense response to bacterium"/>
    <property type="evidence" value="ECO:0007669"/>
    <property type="project" value="UniProtKB-ARBA"/>
</dbReference>
<evidence type="ECO:0000313" key="11">
    <source>
        <dbReference type="Proteomes" id="UP001151287"/>
    </source>
</evidence>
<keyword evidence="2" id="KW-0433">Leucine-rich repeat</keyword>
<dbReference type="Gene3D" id="1.10.10.10">
    <property type="entry name" value="Winged helix-like DNA-binding domain superfamily/Winged helix DNA-binding domain"/>
    <property type="match status" value="1"/>
</dbReference>
<dbReference type="FunFam" id="3.40.50.300:FF:001091">
    <property type="entry name" value="Probable disease resistance protein At1g61300"/>
    <property type="match status" value="1"/>
</dbReference>
<evidence type="ECO:0000313" key="10">
    <source>
        <dbReference type="EMBL" id="KAJ1695521.1"/>
    </source>
</evidence>
<dbReference type="Pfam" id="PF23559">
    <property type="entry name" value="WHD_DRP"/>
    <property type="match status" value="1"/>
</dbReference>
<dbReference type="Gene3D" id="1.20.5.4130">
    <property type="match status" value="1"/>
</dbReference>
<evidence type="ECO:0000259" key="9">
    <source>
        <dbReference type="Pfam" id="PF23598"/>
    </source>
</evidence>
<dbReference type="SUPFAM" id="SSF52058">
    <property type="entry name" value="L domain-like"/>
    <property type="match status" value="1"/>
</dbReference>
<dbReference type="EMBL" id="JAMQYH010000003">
    <property type="protein sequence ID" value="KAJ1695521.1"/>
    <property type="molecule type" value="Genomic_DNA"/>
</dbReference>
<dbReference type="Pfam" id="PF23598">
    <property type="entry name" value="LRR_14"/>
    <property type="match status" value="1"/>
</dbReference>
<organism evidence="10 11">
    <name type="scientific">Rhynchospora breviuscula</name>
    <dbReference type="NCBI Taxonomy" id="2022672"/>
    <lineage>
        <taxon>Eukaryota</taxon>
        <taxon>Viridiplantae</taxon>
        <taxon>Streptophyta</taxon>
        <taxon>Embryophyta</taxon>
        <taxon>Tracheophyta</taxon>
        <taxon>Spermatophyta</taxon>
        <taxon>Magnoliopsida</taxon>
        <taxon>Liliopsida</taxon>
        <taxon>Poales</taxon>
        <taxon>Cyperaceae</taxon>
        <taxon>Cyperoideae</taxon>
        <taxon>Rhynchosporeae</taxon>
        <taxon>Rhynchospora</taxon>
    </lineage>
</organism>
<dbReference type="GO" id="GO:0002758">
    <property type="term" value="P:innate immune response-activating signaling pathway"/>
    <property type="evidence" value="ECO:0007669"/>
    <property type="project" value="UniProtKB-ARBA"/>
</dbReference>
<dbReference type="PANTHER" id="PTHR23155">
    <property type="entry name" value="DISEASE RESISTANCE PROTEIN RP"/>
    <property type="match status" value="1"/>
</dbReference>
<dbReference type="Gene3D" id="1.10.8.430">
    <property type="entry name" value="Helical domain of apoptotic protease-activating factors"/>
    <property type="match status" value="1"/>
</dbReference>
<accession>A0A9Q0CKF4</accession>
<evidence type="ECO:0000256" key="3">
    <source>
        <dbReference type="ARBA" id="ARBA00022737"/>
    </source>
</evidence>
<dbReference type="AlphaFoldDB" id="A0A9Q0CKF4"/>
<evidence type="ECO:0008006" key="12">
    <source>
        <dbReference type="Google" id="ProtNLM"/>
    </source>
</evidence>
<dbReference type="Pfam" id="PF00931">
    <property type="entry name" value="NB-ARC"/>
    <property type="match status" value="1"/>
</dbReference>
<sequence length="852" mass="98787">MADLVVNFALSKLGEMILKEAELLGGVKDQVEGVEKELRRIQCCLRDADSKRRKGDARVQNWLNELRDVAYRIEDTTDTFYLELEVNRYRDPSFWHQFKTLCRNPMKVPVLHKLAKEFGKIQKELQGIFESKDQYGIKFLQDEDREEEAVILPKRRDPYLEVDETEVVGLDVDKNNVLKLLSYEEIPRRAVITIVGSGGLGKTTLARMVYKSAREDFQYHIMLSVSKQFNLTDLLRKMLKYSEPRNQDVGQLMSELNSLLSKQRYLIILDDVWKDNNVWDHLQDAFPDHKNGSRVLITTRDVEVAKSADPNMAPYEPDILSDDNSRDLLLRKALPHQNCSSDLHEIANQISKKCKGLPLALIVMGGILRTKEQIYSSWERVLRTMDWHSDGKDCMDVLAMSYKDMPYSLKACFLHLSSFPEDYELSAKYLIRMWIAEGFIPQNDKKTMEETAEDYLEQLFHRSMVQVLRRSSTSGLIKYCRVHDLIRDLAMHKAAEENFVTIFPKPQDVNHTQLATRRASLHLCNPQYVENVGLNTRSLLWFGLTDNLPNYSEYKLLRVLEIEGVEMSHVIELRGLDQLIHLKYLGFRNCKRLSMSKCPFGRLRNLETLDLRGILMPYGPSNDLWTIRTLRHVLYSECFSSDLPAKADLRNLQTLQWISTIETWKTNELPRLDNLRKLRLSNGDTNHWDVASDLFGVLPSLISLHIRSRFRNEIPLKIVYPSALPNYKNLRNLHLDGKWPDSVTLEARLFPQHLIKLTLIDSELGQDPMLELGKLESLMKLRLEGFAYNEKQMVCPRGFPVLQSLVLKLGGLMVLTVETGAMPKLKYLTKSYQIKLEMPPELNRLTYNYLLD</sequence>
<dbReference type="GO" id="GO:0043531">
    <property type="term" value="F:ADP binding"/>
    <property type="evidence" value="ECO:0007669"/>
    <property type="project" value="InterPro"/>
</dbReference>
<comment type="similarity">
    <text evidence="1">Belongs to the disease resistance NB-LRR family.</text>
</comment>
<dbReference type="PRINTS" id="PR00364">
    <property type="entry name" value="DISEASERSIST"/>
</dbReference>
<dbReference type="CDD" id="cd14798">
    <property type="entry name" value="RX-CC_like"/>
    <property type="match status" value="1"/>
</dbReference>
<dbReference type="InterPro" id="IPR002182">
    <property type="entry name" value="NB-ARC"/>
</dbReference>
<evidence type="ECO:0000256" key="5">
    <source>
        <dbReference type="ARBA" id="ARBA00022821"/>
    </source>
</evidence>
<dbReference type="InterPro" id="IPR032675">
    <property type="entry name" value="LRR_dom_sf"/>
</dbReference>
<dbReference type="InterPro" id="IPR041118">
    <property type="entry name" value="Rx_N"/>
</dbReference>
<dbReference type="GO" id="GO:0009626">
    <property type="term" value="P:plant-type hypersensitive response"/>
    <property type="evidence" value="ECO:0007669"/>
    <property type="project" value="UniProtKB-ARBA"/>
</dbReference>
<evidence type="ECO:0000259" key="8">
    <source>
        <dbReference type="Pfam" id="PF23559"/>
    </source>
</evidence>
<dbReference type="InterPro" id="IPR038005">
    <property type="entry name" value="RX-like_CC"/>
</dbReference>
<keyword evidence="3" id="KW-0677">Repeat</keyword>
<protein>
    <recommendedName>
        <fullName evidence="12">Disease resistance protein</fullName>
    </recommendedName>
</protein>
<evidence type="ECO:0000259" key="6">
    <source>
        <dbReference type="Pfam" id="PF00931"/>
    </source>
</evidence>
<name>A0A9Q0CKF4_9POAL</name>
<proteinExistence type="inferred from homology"/>
<dbReference type="OrthoDB" id="646178at2759"/>
<reference evidence="10" key="1">
    <citation type="journal article" date="2022" name="Cell">
        <title>Repeat-based holocentromeres influence genome architecture and karyotype evolution.</title>
        <authorList>
            <person name="Hofstatter P.G."/>
            <person name="Thangavel G."/>
            <person name="Lux T."/>
            <person name="Neumann P."/>
            <person name="Vondrak T."/>
            <person name="Novak P."/>
            <person name="Zhang M."/>
            <person name="Costa L."/>
            <person name="Castellani M."/>
            <person name="Scott A."/>
            <person name="Toegelov H."/>
            <person name="Fuchs J."/>
            <person name="Mata-Sucre Y."/>
            <person name="Dias Y."/>
            <person name="Vanzela A.L.L."/>
            <person name="Huettel B."/>
            <person name="Almeida C.C.S."/>
            <person name="Simkova H."/>
            <person name="Souza G."/>
            <person name="Pedrosa-Harand A."/>
            <person name="Macas J."/>
            <person name="Mayer K.F.X."/>
            <person name="Houben A."/>
            <person name="Marques A."/>
        </authorList>
    </citation>
    <scope>NUCLEOTIDE SEQUENCE</scope>
    <source>
        <strain evidence="10">RhyBre1mFocal</strain>
    </source>
</reference>
<feature type="domain" description="Disease resistance R13L4/SHOC-2-like LRR" evidence="9">
    <location>
        <begin position="536"/>
        <end position="833"/>
    </location>
</feature>
<dbReference type="InterPro" id="IPR042197">
    <property type="entry name" value="Apaf_helical"/>
</dbReference>
<gene>
    <name evidence="10" type="ORF">LUZ63_012219</name>
</gene>
<dbReference type="InterPro" id="IPR027417">
    <property type="entry name" value="P-loop_NTPase"/>
</dbReference>
<dbReference type="InterPro" id="IPR058922">
    <property type="entry name" value="WHD_DRP"/>
</dbReference>
<evidence type="ECO:0000259" key="7">
    <source>
        <dbReference type="Pfam" id="PF18052"/>
    </source>
</evidence>
<feature type="domain" description="NB-ARC" evidence="6">
    <location>
        <begin position="174"/>
        <end position="337"/>
    </location>
</feature>
<dbReference type="Pfam" id="PF18052">
    <property type="entry name" value="Rx_N"/>
    <property type="match status" value="1"/>
</dbReference>
<evidence type="ECO:0000256" key="1">
    <source>
        <dbReference type="ARBA" id="ARBA00008894"/>
    </source>
</evidence>
<dbReference type="Proteomes" id="UP001151287">
    <property type="component" value="Unassembled WGS sequence"/>
</dbReference>